<keyword evidence="4" id="KW-0496">Mitochondrion</keyword>
<sequence>MSQAGHLSRGLLLCSFLQERGLQAADPGVTSLLQDQPEPLGALPHEVAMRLALIGDELEVRWTLPRLAHLPWMAMYSFAHTYNQTGLRVVLAYLRGNRRFWSFLILRDWVSPRPGHGRGRPLSGLLLLVLLLDWGLRLLQ</sequence>
<keyword evidence="5" id="KW-0472">Membrane</keyword>
<dbReference type="Proteomes" id="UP000558488">
    <property type="component" value="Unassembled WGS sequence"/>
</dbReference>
<dbReference type="GO" id="GO:0016020">
    <property type="term" value="C:membrane"/>
    <property type="evidence" value="ECO:0007669"/>
    <property type="project" value="UniProtKB-SubCell"/>
</dbReference>
<comment type="subcellular location">
    <subcellularLocation>
        <location evidence="2">Membrane</location>
    </subcellularLocation>
    <subcellularLocation>
        <location evidence="1">Mitochondrion</location>
    </subcellularLocation>
</comment>
<protein>
    <recommendedName>
        <fullName evidence="8">Bcl-2-interacting killer</fullName>
    </recommendedName>
</protein>
<evidence type="ECO:0008006" key="8">
    <source>
        <dbReference type="Google" id="ProtNLM"/>
    </source>
</evidence>
<dbReference type="GO" id="GO:0042981">
    <property type="term" value="P:regulation of apoptotic process"/>
    <property type="evidence" value="ECO:0007669"/>
    <property type="project" value="InterPro"/>
</dbReference>
<evidence type="ECO:0000256" key="1">
    <source>
        <dbReference type="ARBA" id="ARBA00004173"/>
    </source>
</evidence>
<dbReference type="GO" id="GO:0008637">
    <property type="term" value="P:apoptotic mitochondrial changes"/>
    <property type="evidence" value="ECO:0007669"/>
    <property type="project" value="TreeGrafter"/>
</dbReference>
<accession>A0A7J7RDM9</accession>
<evidence type="ECO:0000256" key="3">
    <source>
        <dbReference type="ARBA" id="ARBA00022703"/>
    </source>
</evidence>
<dbReference type="AlphaFoldDB" id="A0A7J7RDM9"/>
<reference evidence="6 7" key="1">
    <citation type="journal article" date="2020" name="Nature">
        <title>Six reference-quality genomes reveal evolution of bat adaptations.</title>
        <authorList>
            <person name="Jebb D."/>
            <person name="Huang Z."/>
            <person name="Pippel M."/>
            <person name="Hughes G.M."/>
            <person name="Lavrichenko K."/>
            <person name="Devanna P."/>
            <person name="Winkler S."/>
            <person name="Jermiin L.S."/>
            <person name="Skirmuntt E.C."/>
            <person name="Katzourakis A."/>
            <person name="Burkitt-Gray L."/>
            <person name="Ray D.A."/>
            <person name="Sullivan K.A.M."/>
            <person name="Roscito J.G."/>
            <person name="Kirilenko B.M."/>
            <person name="Davalos L.M."/>
            <person name="Corthals A.P."/>
            <person name="Power M.L."/>
            <person name="Jones G."/>
            <person name="Ransome R.D."/>
            <person name="Dechmann D.K.N."/>
            <person name="Locatelli A.G."/>
            <person name="Puechmaille S.J."/>
            <person name="Fedrigo O."/>
            <person name="Jarvis E.D."/>
            <person name="Hiller M."/>
            <person name="Vernes S.C."/>
            <person name="Myers E.W."/>
            <person name="Teeling E.C."/>
        </authorList>
    </citation>
    <scope>NUCLEOTIDE SEQUENCE [LARGE SCALE GENOMIC DNA]</scope>
    <source>
        <strain evidence="6">MPipKuh1</strain>
        <tissue evidence="6">Flight muscle</tissue>
    </source>
</reference>
<dbReference type="InterPro" id="IPR020728">
    <property type="entry name" value="Bcl2_BH3_motif_CS"/>
</dbReference>
<gene>
    <name evidence="6" type="ORF">mPipKuh1_010686</name>
</gene>
<dbReference type="OrthoDB" id="9799917at2759"/>
<dbReference type="InterPro" id="IPR024579">
    <property type="entry name" value="Bcl2-int_killer"/>
</dbReference>
<dbReference type="GO" id="GO:0005739">
    <property type="term" value="C:mitochondrion"/>
    <property type="evidence" value="ECO:0007669"/>
    <property type="project" value="UniProtKB-SubCell"/>
</dbReference>
<name>A0A7J7RDM9_PIPKU</name>
<evidence type="ECO:0000313" key="6">
    <source>
        <dbReference type="EMBL" id="KAF6274085.1"/>
    </source>
</evidence>
<comment type="caution">
    <text evidence="6">The sequence shown here is derived from an EMBL/GenBank/DDBJ whole genome shotgun (WGS) entry which is preliminary data.</text>
</comment>
<evidence type="ECO:0000256" key="2">
    <source>
        <dbReference type="ARBA" id="ARBA00004370"/>
    </source>
</evidence>
<proteinExistence type="predicted"/>
<organism evidence="6 7">
    <name type="scientific">Pipistrellus kuhlii</name>
    <name type="common">Kuhl's pipistrelle</name>
    <dbReference type="NCBI Taxonomy" id="59472"/>
    <lineage>
        <taxon>Eukaryota</taxon>
        <taxon>Metazoa</taxon>
        <taxon>Chordata</taxon>
        <taxon>Craniata</taxon>
        <taxon>Vertebrata</taxon>
        <taxon>Euteleostomi</taxon>
        <taxon>Mammalia</taxon>
        <taxon>Eutheria</taxon>
        <taxon>Laurasiatheria</taxon>
        <taxon>Chiroptera</taxon>
        <taxon>Yangochiroptera</taxon>
        <taxon>Vespertilionidae</taxon>
        <taxon>Pipistrellus</taxon>
    </lineage>
</organism>
<dbReference type="EMBL" id="JACAGB010000081">
    <property type="protein sequence ID" value="KAF6274085.1"/>
    <property type="molecule type" value="Genomic_DNA"/>
</dbReference>
<keyword evidence="3" id="KW-0053">Apoptosis</keyword>
<dbReference type="PANTHER" id="PTHR15018:SF1">
    <property type="entry name" value="BCL-2-INTERACTING KILLER"/>
    <property type="match status" value="1"/>
</dbReference>
<keyword evidence="7" id="KW-1185">Reference proteome</keyword>
<evidence type="ECO:0000256" key="4">
    <source>
        <dbReference type="ARBA" id="ARBA00023128"/>
    </source>
</evidence>
<evidence type="ECO:0000313" key="7">
    <source>
        <dbReference type="Proteomes" id="UP000558488"/>
    </source>
</evidence>
<dbReference type="PANTHER" id="PTHR15018">
    <property type="entry name" value="BCL-2-INTERACTING KILLER"/>
    <property type="match status" value="1"/>
</dbReference>
<dbReference type="GO" id="GO:0008584">
    <property type="term" value="P:male gonad development"/>
    <property type="evidence" value="ECO:0007669"/>
    <property type="project" value="TreeGrafter"/>
</dbReference>
<dbReference type="PROSITE" id="PS01259">
    <property type="entry name" value="BH3"/>
    <property type="match status" value="1"/>
</dbReference>
<evidence type="ECO:0000256" key="5">
    <source>
        <dbReference type="ARBA" id="ARBA00023136"/>
    </source>
</evidence>
<dbReference type="Pfam" id="PF12201">
    <property type="entry name" value="bcl-2I13"/>
    <property type="match status" value="1"/>
</dbReference>